<sequence length="436" mass="48899">MEPSRCGCISTASPTHATGTSLSYYRAVMRGIFEEDEAGHSDKDKMLKFPIPPKQVVNDQIPTTEDTTAVTKPWATTGYTEYLLDSRHWAMLEQKNEVTQSWRKKSGILGFIYKHPSPLWLQLYIRRLDQHHRYSVDIKPAHSPIPKRIPLFTNMASSKPNAILSLIQQLAGGATVRARVDNLIRYVNIPKDVLDSEPGLTDGDDPKVLKLDYPSGAKCLEVYRGFDTLTIRPLQLELKGIEGIWYPVSLDYDTFEDVVPLPGKSAEPSDRVCTAKHPELKSYGKVIMKIAELPANWPAPNGGPYSSKANLEAEMAREIRMHRDVVELGLGIAPTIFGLYVEGARSFDELNWEDKYRMTEADKKGCRDLLQKLHDNGFLHGDIHPGNLLRRPDGSVLLIDFQATSRVNGEGHVEGSVVASQTNERQMSLESWLATF</sequence>
<dbReference type="InterPro" id="IPR011009">
    <property type="entry name" value="Kinase-like_dom_sf"/>
</dbReference>
<feature type="domain" description="ABC1 atypical kinase-like" evidence="1">
    <location>
        <begin position="340"/>
        <end position="408"/>
    </location>
</feature>
<evidence type="ECO:0000313" key="2">
    <source>
        <dbReference type="EMBL" id="KAK8034867.1"/>
    </source>
</evidence>
<proteinExistence type="predicted"/>
<accession>A0ABR1SKZ8</accession>
<name>A0ABR1SKZ8_9PEZI</name>
<dbReference type="Gene3D" id="1.10.510.10">
    <property type="entry name" value="Transferase(Phosphotransferase) domain 1"/>
    <property type="match status" value="1"/>
</dbReference>
<organism evidence="2 3">
    <name type="scientific">Apiospora rasikravindrae</name>
    <dbReference type="NCBI Taxonomy" id="990691"/>
    <lineage>
        <taxon>Eukaryota</taxon>
        <taxon>Fungi</taxon>
        <taxon>Dikarya</taxon>
        <taxon>Ascomycota</taxon>
        <taxon>Pezizomycotina</taxon>
        <taxon>Sordariomycetes</taxon>
        <taxon>Xylariomycetidae</taxon>
        <taxon>Amphisphaeriales</taxon>
        <taxon>Apiosporaceae</taxon>
        <taxon>Apiospora</taxon>
    </lineage>
</organism>
<reference evidence="2 3" key="1">
    <citation type="submission" date="2023-01" db="EMBL/GenBank/DDBJ databases">
        <title>Analysis of 21 Apiospora genomes using comparative genomics revels a genus with tremendous synthesis potential of carbohydrate active enzymes and secondary metabolites.</title>
        <authorList>
            <person name="Sorensen T."/>
        </authorList>
    </citation>
    <scope>NUCLEOTIDE SEQUENCE [LARGE SCALE GENOMIC DNA]</scope>
    <source>
        <strain evidence="2 3">CBS 33761</strain>
    </source>
</reference>
<dbReference type="EMBL" id="JAQQWK010000009">
    <property type="protein sequence ID" value="KAK8034867.1"/>
    <property type="molecule type" value="Genomic_DNA"/>
</dbReference>
<evidence type="ECO:0000259" key="1">
    <source>
        <dbReference type="Pfam" id="PF03109"/>
    </source>
</evidence>
<evidence type="ECO:0000313" key="3">
    <source>
        <dbReference type="Proteomes" id="UP001444661"/>
    </source>
</evidence>
<protein>
    <submittedName>
        <fullName evidence="2">Kinase-like domain-containing protein</fullName>
    </submittedName>
</protein>
<dbReference type="Pfam" id="PF03109">
    <property type="entry name" value="ABC1"/>
    <property type="match status" value="1"/>
</dbReference>
<dbReference type="Proteomes" id="UP001444661">
    <property type="component" value="Unassembled WGS sequence"/>
</dbReference>
<dbReference type="SUPFAM" id="SSF56112">
    <property type="entry name" value="Protein kinase-like (PK-like)"/>
    <property type="match status" value="1"/>
</dbReference>
<dbReference type="InterPro" id="IPR004147">
    <property type="entry name" value="ABC1_dom"/>
</dbReference>
<comment type="caution">
    <text evidence="2">The sequence shown here is derived from an EMBL/GenBank/DDBJ whole genome shotgun (WGS) entry which is preliminary data.</text>
</comment>
<keyword evidence="3" id="KW-1185">Reference proteome</keyword>
<gene>
    <name evidence="2" type="ORF">PG993_009862</name>
</gene>